<protein>
    <submittedName>
        <fullName evidence="10">Related to C6 transcription factor</fullName>
    </submittedName>
</protein>
<evidence type="ECO:0000313" key="10">
    <source>
        <dbReference type="EMBL" id="SPJ75445.1"/>
    </source>
</evidence>
<evidence type="ECO:0000256" key="2">
    <source>
        <dbReference type="ARBA" id="ARBA00022723"/>
    </source>
</evidence>
<keyword evidence="8" id="KW-0812">Transmembrane</keyword>
<gene>
    <name evidence="10" type="ORF">FTOL_05176</name>
</gene>
<evidence type="ECO:0000256" key="1">
    <source>
        <dbReference type="ARBA" id="ARBA00004123"/>
    </source>
</evidence>
<comment type="subcellular location">
    <subcellularLocation>
        <location evidence="1">Nucleus</location>
    </subcellularLocation>
</comment>
<feature type="domain" description="Zn(2)-C6 fungal-type" evidence="9">
    <location>
        <begin position="52"/>
        <end position="81"/>
    </location>
</feature>
<dbReference type="EMBL" id="ONZP01000163">
    <property type="protein sequence ID" value="SPJ75445.1"/>
    <property type="molecule type" value="Genomic_DNA"/>
</dbReference>
<dbReference type="Pfam" id="PF04082">
    <property type="entry name" value="Fungal_trans"/>
    <property type="match status" value="1"/>
</dbReference>
<dbReference type="GO" id="GO:0006351">
    <property type="term" value="P:DNA-templated transcription"/>
    <property type="evidence" value="ECO:0007669"/>
    <property type="project" value="InterPro"/>
</dbReference>
<dbReference type="PROSITE" id="PS50048">
    <property type="entry name" value="ZN2_CY6_FUNGAL_2"/>
    <property type="match status" value="1"/>
</dbReference>
<dbReference type="SUPFAM" id="SSF57701">
    <property type="entry name" value="Zn2/Cys6 DNA-binding domain"/>
    <property type="match status" value="1"/>
</dbReference>
<feature type="region of interest" description="Disordered" evidence="7">
    <location>
        <begin position="1"/>
        <end position="49"/>
    </location>
</feature>
<evidence type="ECO:0000313" key="11">
    <source>
        <dbReference type="Proteomes" id="UP001187734"/>
    </source>
</evidence>
<reference evidence="10" key="1">
    <citation type="submission" date="2018-03" db="EMBL/GenBank/DDBJ databases">
        <authorList>
            <person name="Guldener U."/>
        </authorList>
    </citation>
    <scope>NUCLEOTIDE SEQUENCE</scope>
</reference>
<evidence type="ECO:0000256" key="6">
    <source>
        <dbReference type="ARBA" id="ARBA00023242"/>
    </source>
</evidence>
<dbReference type="InterPro" id="IPR051711">
    <property type="entry name" value="Stress_Response_Reg"/>
</dbReference>
<feature type="region of interest" description="Disordered" evidence="7">
    <location>
        <begin position="85"/>
        <end position="138"/>
    </location>
</feature>
<accession>A0AAE8M7A8</accession>
<evidence type="ECO:0000256" key="7">
    <source>
        <dbReference type="SAM" id="MobiDB-lite"/>
    </source>
</evidence>
<dbReference type="Gene3D" id="4.10.240.10">
    <property type="entry name" value="Zn(2)-C6 fungal-type DNA-binding domain"/>
    <property type="match status" value="1"/>
</dbReference>
<dbReference type="GO" id="GO:0043565">
    <property type="term" value="F:sequence-specific DNA binding"/>
    <property type="evidence" value="ECO:0007669"/>
    <property type="project" value="TreeGrafter"/>
</dbReference>
<dbReference type="InterPro" id="IPR001138">
    <property type="entry name" value="Zn2Cys6_DnaBD"/>
</dbReference>
<keyword evidence="11" id="KW-1185">Reference proteome</keyword>
<dbReference type="Pfam" id="PF00172">
    <property type="entry name" value="Zn_clus"/>
    <property type="match status" value="1"/>
</dbReference>
<keyword evidence="3" id="KW-0805">Transcription regulation</keyword>
<dbReference type="GO" id="GO:0008270">
    <property type="term" value="F:zinc ion binding"/>
    <property type="evidence" value="ECO:0007669"/>
    <property type="project" value="InterPro"/>
</dbReference>
<dbReference type="CDD" id="cd00067">
    <property type="entry name" value="GAL4"/>
    <property type="match status" value="1"/>
</dbReference>
<feature type="compositionally biased region" description="Polar residues" evidence="7">
    <location>
        <begin position="1"/>
        <end position="23"/>
    </location>
</feature>
<evidence type="ECO:0000256" key="4">
    <source>
        <dbReference type="ARBA" id="ARBA00023125"/>
    </source>
</evidence>
<evidence type="ECO:0000256" key="3">
    <source>
        <dbReference type="ARBA" id="ARBA00023015"/>
    </source>
</evidence>
<evidence type="ECO:0000259" key="9">
    <source>
        <dbReference type="PROSITE" id="PS50048"/>
    </source>
</evidence>
<dbReference type="PANTHER" id="PTHR47540">
    <property type="entry name" value="THIAMINE REPRESSIBLE GENES REGULATORY PROTEIN THI5"/>
    <property type="match status" value="1"/>
</dbReference>
<keyword evidence="8" id="KW-1133">Transmembrane helix</keyword>
<name>A0AAE8M7A8_9HYPO</name>
<dbReference type="AlphaFoldDB" id="A0AAE8M7A8"/>
<comment type="caution">
    <text evidence="10">The sequence shown here is derived from an EMBL/GenBank/DDBJ whole genome shotgun (WGS) entry which is preliminary data.</text>
</comment>
<dbReference type="GO" id="GO:0045944">
    <property type="term" value="P:positive regulation of transcription by RNA polymerase II"/>
    <property type="evidence" value="ECO:0007669"/>
    <property type="project" value="TreeGrafter"/>
</dbReference>
<dbReference type="SMART" id="SM00066">
    <property type="entry name" value="GAL4"/>
    <property type="match status" value="1"/>
</dbReference>
<organism evidence="10 11">
    <name type="scientific">Fusarium torulosum</name>
    <dbReference type="NCBI Taxonomy" id="33205"/>
    <lineage>
        <taxon>Eukaryota</taxon>
        <taxon>Fungi</taxon>
        <taxon>Dikarya</taxon>
        <taxon>Ascomycota</taxon>
        <taxon>Pezizomycotina</taxon>
        <taxon>Sordariomycetes</taxon>
        <taxon>Hypocreomycetidae</taxon>
        <taxon>Hypocreales</taxon>
        <taxon>Nectriaceae</taxon>
        <taxon>Fusarium</taxon>
    </lineage>
</organism>
<keyword evidence="6" id="KW-0539">Nucleus</keyword>
<keyword evidence="5" id="KW-0804">Transcription</keyword>
<keyword evidence="2" id="KW-0479">Metal-binding</keyword>
<dbReference type="GO" id="GO:0005634">
    <property type="term" value="C:nucleus"/>
    <property type="evidence" value="ECO:0007669"/>
    <property type="project" value="UniProtKB-SubCell"/>
</dbReference>
<feature type="compositionally biased region" description="Polar residues" evidence="7">
    <location>
        <begin position="101"/>
        <end position="132"/>
    </location>
</feature>
<keyword evidence="4" id="KW-0238">DNA-binding</keyword>
<dbReference type="GO" id="GO:0000981">
    <property type="term" value="F:DNA-binding transcription factor activity, RNA polymerase II-specific"/>
    <property type="evidence" value="ECO:0007669"/>
    <property type="project" value="InterPro"/>
</dbReference>
<evidence type="ECO:0000256" key="8">
    <source>
        <dbReference type="SAM" id="Phobius"/>
    </source>
</evidence>
<feature type="transmembrane region" description="Helical" evidence="8">
    <location>
        <begin position="559"/>
        <end position="577"/>
    </location>
</feature>
<evidence type="ECO:0000256" key="5">
    <source>
        <dbReference type="ARBA" id="ARBA00023163"/>
    </source>
</evidence>
<dbReference type="CDD" id="cd12148">
    <property type="entry name" value="fungal_TF_MHR"/>
    <property type="match status" value="1"/>
</dbReference>
<dbReference type="PROSITE" id="PS00463">
    <property type="entry name" value="ZN2_CY6_FUNGAL_1"/>
    <property type="match status" value="1"/>
</dbReference>
<dbReference type="InterPro" id="IPR036864">
    <property type="entry name" value="Zn2-C6_fun-type_DNA-bd_sf"/>
</dbReference>
<proteinExistence type="predicted"/>
<dbReference type="Proteomes" id="UP001187734">
    <property type="component" value="Unassembled WGS sequence"/>
</dbReference>
<dbReference type="SMART" id="SM00906">
    <property type="entry name" value="Fungal_trans"/>
    <property type="match status" value="1"/>
</dbReference>
<dbReference type="InterPro" id="IPR007219">
    <property type="entry name" value="XnlR_reg_dom"/>
</dbReference>
<dbReference type="PANTHER" id="PTHR47540:SF2">
    <property type="entry name" value="ZN(II)2CYS6 TRANSCRIPTION FACTOR (EUROFUNG)"/>
    <property type="match status" value="1"/>
</dbReference>
<keyword evidence="8" id="KW-0472">Membrane</keyword>
<sequence>MATPVTSTPLSEASTCTSRNPGTARSKRVLPLSPDTTRESENRRKASKVSRACDHCKLKKLKCSGTLPCTGCVKRQVECQYDSLYRRGRPPTPPTVDSRRSMSSVLSDPNRQQTRPADNNPEQNTTRSSSQGPPGLETAEIEGQFFDPTSNLTFIHRAWKRLAQQNQQTDSGLLTGSENLQPLMSAGDKPFTTRGDQSLMFVDQAAAFQLFDYYFENCVVTYRVLNRQYCQAWLEAVINNFHTGQPLDTGIGHAKAAIVITTLAIACFRQHRISESTSLPGGISLLSQQSEQYFLAASDLTAQETGLPRLESAQARVLQVLYLLQTSRMNQAWYVFGNTVPIVTALGLHRKSTQYRNGGRQPVDYISSECRKRTFWVLYTIDKYLAVVFGRPRFYHDDDVDQEFPDRINDEDMTPQGPSPLQPAMDCHVDSLIFHARIAIIIENVSRKVYSLKKMPAEERLAAAQGFIQQLHEWRQALPPHVGTVRPSSLIPIFSRQATALKLAYCHAVMHTTRPFLLDHSDDCSPALQACVTQCIGAAKLALEIVDGMFSEKSVLFHALWWMPYVTFCALAVVYVWDIQQRSNETADPGNTSLFDLAERCQNHLARTIAVESASRRYSIIIEELRQEARQGPQHATRPSQMVHCQQESLVPSEHESGISMDELGSMFEDQDGSSSGLSSIMNPLSQWQPTDWLDLDSSVYMQTQRLLK</sequence>